<protein>
    <recommendedName>
        <fullName evidence="3">Replication factor C C-terminal domain-containing protein</fullName>
    </recommendedName>
</protein>
<dbReference type="InterPro" id="IPR050238">
    <property type="entry name" value="DNA_Rep/Repair_Clamp_Loader"/>
</dbReference>
<name>A0A7S2XUU0_9STRA</name>
<dbReference type="AlphaFoldDB" id="A0A7S2XUU0"/>
<keyword evidence="1" id="KW-0235">DNA replication</keyword>
<dbReference type="FunFam" id="1.10.8.60:FF:000030">
    <property type="entry name" value="replication factor C subunit 3"/>
    <property type="match status" value="1"/>
</dbReference>
<dbReference type="PANTHER" id="PTHR11669:SF1">
    <property type="entry name" value="REPLICATION FACTOR C SUBUNIT 3"/>
    <property type="match status" value="1"/>
</dbReference>
<gene>
    <name evidence="2" type="ORF">FJAP1339_LOCUS515</name>
</gene>
<dbReference type="GO" id="GO:0003689">
    <property type="term" value="F:DNA clamp loader activity"/>
    <property type="evidence" value="ECO:0007669"/>
    <property type="project" value="TreeGrafter"/>
</dbReference>
<dbReference type="Gene3D" id="1.20.272.10">
    <property type="match status" value="1"/>
</dbReference>
<evidence type="ECO:0008006" key="3">
    <source>
        <dbReference type="Google" id="ProtNLM"/>
    </source>
</evidence>
<reference evidence="2" key="1">
    <citation type="submission" date="2021-01" db="EMBL/GenBank/DDBJ databases">
        <authorList>
            <person name="Corre E."/>
            <person name="Pelletier E."/>
            <person name="Niang G."/>
            <person name="Scheremetjew M."/>
            <person name="Finn R."/>
            <person name="Kale V."/>
            <person name="Holt S."/>
            <person name="Cochrane G."/>
            <person name="Meng A."/>
            <person name="Brown T."/>
            <person name="Cohen L."/>
        </authorList>
    </citation>
    <scope>NUCLEOTIDE SEQUENCE</scope>
    <source>
        <strain evidence="2">CCMP1661</strain>
    </source>
</reference>
<proteinExistence type="predicted"/>
<dbReference type="InterPro" id="IPR027417">
    <property type="entry name" value="P-loop_NTPase"/>
</dbReference>
<evidence type="ECO:0000313" key="2">
    <source>
        <dbReference type="EMBL" id="CAD9857997.1"/>
    </source>
</evidence>
<dbReference type="SUPFAM" id="SSF48019">
    <property type="entry name" value="post-AAA+ oligomerization domain-like"/>
    <property type="match status" value="1"/>
</dbReference>
<evidence type="ECO:0000256" key="1">
    <source>
        <dbReference type="ARBA" id="ARBA00022705"/>
    </source>
</evidence>
<dbReference type="SUPFAM" id="SSF52540">
    <property type="entry name" value="P-loop containing nucleoside triphosphate hydrolases"/>
    <property type="match status" value="1"/>
</dbReference>
<organism evidence="2">
    <name type="scientific">Fibrocapsa japonica</name>
    <dbReference type="NCBI Taxonomy" id="94617"/>
    <lineage>
        <taxon>Eukaryota</taxon>
        <taxon>Sar</taxon>
        <taxon>Stramenopiles</taxon>
        <taxon>Ochrophyta</taxon>
        <taxon>Raphidophyceae</taxon>
        <taxon>Chattonellales</taxon>
        <taxon>Chattonellaceae</taxon>
        <taxon>Fibrocapsa</taxon>
    </lineage>
</organism>
<accession>A0A7S2XUU0</accession>
<dbReference type="FunFam" id="1.20.272.10:FF:000002">
    <property type="entry name" value="Replication factor C subunit 3"/>
    <property type="match status" value="1"/>
</dbReference>
<dbReference type="InterPro" id="IPR008921">
    <property type="entry name" value="DNA_pol3_clamp-load_cplx_C"/>
</dbReference>
<dbReference type="Pfam" id="PF22534">
    <property type="entry name" value="RFC_C"/>
    <property type="match status" value="1"/>
</dbReference>
<dbReference type="Gene3D" id="3.40.50.300">
    <property type="entry name" value="P-loop containing nucleotide triphosphate hydrolases"/>
    <property type="match status" value="1"/>
</dbReference>
<dbReference type="GO" id="GO:0005663">
    <property type="term" value="C:DNA replication factor C complex"/>
    <property type="evidence" value="ECO:0007669"/>
    <property type="project" value="TreeGrafter"/>
</dbReference>
<dbReference type="PANTHER" id="PTHR11669">
    <property type="entry name" value="REPLICATION FACTOR C / DNA POLYMERASE III GAMMA-TAU SUBUNIT"/>
    <property type="match status" value="1"/>
</dbReference>
<dbReference type="EMBL" id="HBHR01001386">
    <property type="protein sequence ID" value="CAD9857997.1"/>
    <property type="molecule type" value="Transcribed_RNA"/>
</dbReference>
<dbReference type="GO" id="GO:0006281">
    <property type="term" value="P:DNA repair"/>
    <property type="evidence" value="ECO:0007669"/>
    <property type="project" value="TreeGrafter"/>
</dbReference>
<dbReference type="GO" id="GO:0005634">
    <property type="term" value="C:nucleus"/>
    <property type="evidence" value="ECO:0007669"/>
    <property type="project" value="TreeGrafter"/>
</dbReference>
<dbReference type="GO" id="GO:0003677">
    <property type="term" value="F:DNA binding"/>
    <property type="evidence" value="ECO:0007669"/>
    <property type="project" value="InterPro"/>
</dbReference>
<sequence length="221" mass="25372">MMEVDRLSRQAQAGLRRTMEKYSSSCRLVLCCTSPSKVIEPVRSRCLGIRVPAPSHEEICTVLNEVARKEHLGQNLPPALAQRLSMSSGRNLRRAILMLEACRVQTYPFTEDQTVPLPDWELFIASLAKDIINEQSPQMLLTCREKLYKLLINCIPPDVIIKTLSRELMKVLDDELKHEVAHWAAVYEHRMQIGSKDIYHLEAFVAKFMSIYKKFVINLFG</sequence>
<dbReference type="Pfam" id="PF21960">
    <property type="entry name" value="RCF1-5-like_lid"/>
    <property type="match status" value="1"/>
</dbReference>
<dbReference type="Gene3D" id="1.10.8.60">
    <property type="match status" value="1"/>
</dbReference>
<dbReference type="GO" id="GO:0006261">
    <property type="term" value="P:DNA-templated DNA replication"/>
    <property type="evidence" value="ECO:0007669"/>
    <property type="project" value="TreeGrafter"/>
</dbReference>